<feature type="compositionally biased region" description="Polar residues" evidence="1">
    <location>
        <begin position="121"/>
        <end position="136"/>
    </location>
</feature>
<organism evidence="2 3">
    <name type="scientific">Penicillium arizonense</name>
    <dbReference type="NCBI Taxonomy" id="1835702"/>
    <lineage>
        <taxon>Eukaryota</taxon>
        <taxon>Fungi</taxon>
        <taxon>Dikarya</taxon>
        <taxon>Ascomycota</taxon>
        <taxon>Pezizomycotina</taxon>
        <taxon>Eurotiomycetes</taxon>
        <taxon>Eurotiomycetidae</taxon>
        <taxon>Eurotiales</taxon>
        <taxon>Aspergillaceae</taxon>
        <taxon>Penicillium</taxon>
    </lineage>
</organism>
<proteinExistence type="predicted"/>
<dbReference type="RefSeq" id="XP_022492437.1">
    <property type="nucleotide sequence ID" value="XM_022627145.1"/>
</dbReference>
<name>A0A1F5LV42_PENAI</name>
<keyword evidence="3" id="KW-1185">Reference proteome</keyword>
<gene>
    <name evidence="2" type="ORF">PENARI_c002G00216</name>
</gene>
<accession>A0A1F5LV42</accession>
<dbReference type="GeneID" id="34571879"/>
<protein>
    <submittedName>
        <fullName evidence="2">Uncharacterized protein</fullName>
    </submittedName>
</protein>
<evidence type="ECO:0000313" key="3">
    <source>
        <dbReference type="Proteomes" id="UP000177622"/>
    </source>
</evidence>
<comment type="caution">
    <text evidence="2">The sequence shown here is derived from an EMBL/GenBank/DDBJ whole genome shotgun (WGS) entry which is preliminary data.</text>
</comment>
<dbReference type="AlphaFoldDB" id="A0A1F5LV42"/>
<dbReference type="EMBL" id="LXJU01000002">
    <property type="protein sequence ID" value="OGE57010.1"/>
    <property type="molecule type" value="Genomic_DNA"/>
</dbReference>
<sequence>MAVSAQRNIPAILVTEGLVTTIGNAFGGTVAVAMWIGIFFVKLLAHLPTSTPADFTSTYGSLFVQQFYAREQQPVMLSTIFSLLPSSSLSARRHFKATLEKIYPVTVALTRPKCRHGYGPRTTTAKASTAPLNTPRSQAPQTLVLTISTVKPLCNNSRKRPIPL</sequence>
<evidence type="ECO:0000313" key="2">
    <source>
        <dbReference type="EMBL" id="OGE57010.1"/>
    </source>
</evidence>
<feature type="region of interest" description="Disordered" evidence="1">
    <location>
        <begin position="116"/>
        <end position="136"/>
    </location>
</feature>
<dbReference type="Proteomes" id="UP000177622">
    <property type="component" value="Unassembled WGS sequence"/>
</dbReference>
<reference evidence="2 3" key="1">
    <citation type="journal article" date="2016" name="Sci. Rep.">
        <title>Penicillium arizonense, a new, genome sequenced fungal species, reveals a high chemical diversity in secreted metabolites.</title>
        <authorList>
            <person name="Grijseels S."/>
            <person name="Nielsen J.C."/>
            <person name="Randelovic M."/>
            <person name="Nielsen J."/>
            <person name="Nielsen K.F."/>
            <person name="Workman M."/>
            <person name="Frisvad J.C."/>
        </authorList>
    </citation>
    <scope>NUCLEOTIDE SEQUENCE [LARGE SCALE GENOMIC DNA]</scope>
    <source>
        <strain evidence="2 3">CBS 141311</strain>
    </source>
</reference>
<evidence type="ECO:0000256" key="1">
    <source>
        <dbReference type="SAM" id="MobiDB-lite"/>
    </source>
</evidence>